<dbReference type="Pfam" id="PF13649">
    <property type="entry name" value="Methyltransf_25"/>
    <property type="match status" value="1"/>
</dbReference>
<dbReference type="InterPro" id="IPR041698">
    <property type="entry name" value="Methyltransf_25"/>
</dbReference>
<proteinExistence type="predicted"/>
<dbReference type="Proteomes" id="UP001256827">
    <property type="component" value="Chromosome"/>
</dbReference>
<dbReference type="RefSeq" id="WP_310764413.1">
    <property type="nucleotide sequence ID" value="NZ_CP134050.1"/>
</dbReference>
<dbReference type="PANTHER" id="PTHR43861">
    <property type="entry name" value="TRANS-ACONITATE 2-METHYLTRANSFERASE-RELATED"/>
    <property type="match status" value="1"/>
</dbReference>
<dbReference type="InterPro" id="IPR029063">
    <property type="entry name" value="SAM-dependent_MTases_sf"/>
</dbReference>
<dbReference type="EMBL" id="CP134050">
    <property type="protein sequence ID" value="WNC12898.1"/>
    <property type="molecule type" value="Genomic_DNA"/>
</dbReference>
<sequence>MSHTMQWNAGHYDEKMNFVSQYGKGLIDWLAPVAGERILDLGCGTGDLTAQLAETGAVVTGSDFSPEMIATARSKYPHLSFEVADAHTYRTDQPYDAIFSNAALHWMKGPEEVAKSVWLALAPGGRFVAEFGGKGNCEQVIQALRFALGKIGISADDRHPWYFPSVGEYTSLLERQGFRVVLASHFDRPTVMPDNDRGLRHWLDSFCSPFFAGLTENEIDEACRAATEWLRPTLYSGGQWIIDYKRIRVIARKESATGDQGAAS</sequence>
<evidence type="ECO:0000313" key="4">
    <source>
        <dbReference type="EMBL" id="WNC12898.1"/>
    </source>
</evidence>
<evidence type="ECO:0000259" key="3">
    <source>
        <dbReference type="Pfam" id="PF13649"/>
    </source>
</evidence>
<accession>A0ABY9T3B8</accession>
<keyword evidence="5" id="KW-1185">Reference proteome</keyword>
<name>A0ABY9T3B8_BREBE</name>
<gene>
    <name evidence="4" type="ORF">RGB73_19470</name>
</gene>
<keyword evidence="2" id="KW-0808">Transferase</keyword>
<dbReference type="GO" id="GO:0008168">
    <property type="term" value="F:methyltransferase activity"/>
    <property type="evidence" value="ECO:0007669"/>
    <property type="project" value="UniProtKB-KW"/>
</dbReference>
<reference evidence="4 5" key="1">
    <citation type="submission" date="2023-09" db="EMBL/GenBank/DDBJ databases">
        <title>Complete Genome and Methylome dissection of Bacillus brevis NEB573 original source of BbsI restriction endonuclease.</title>
        <authorList>
            <person name="Fomenkov A."/>
            <person name="Roberts R.D."/>
        </authorList>
    </citation>
    <scope>NUCLEOTIDE SEQUENCE [LARGE SCALE GENOMIC DNA]</scope>
    <source>
        <strain evidence="4 5">NEB573</strain>
    </source>
</reference>
<evidence type="ECO:0000313" key="5">
    <source>
        <dbReference type="Proteomes" id="UP001256827"/>
    </source>
</evidence>
<protein>
    <submittedName>
        <fullName evidence="4">Methyltransferase domain-containing protein</fullName>
    </submittedName>
</protein>
<dbReference type="SUPFAM" id="SSF53335">
    <property type="entry name" value="S-adenosyl-L-methionine-dependent methyltransferases"/>
    <property type="match status" value="1"/>
</dbReference>
<keyword evidence="1 4" id="KW-0489">Methyltransferase</keyword>
<dbReference type="Gene3D" id="3.40.50.150">
    <property type="entry name" value="Vaccinia Virus protein VP39"/>
    <property type="match status" value="1"/>
</dbReference>
<evidence type="ECO:0000256" key="1">
    <source>
        <dbReference type="ARBA" id="ARBA00022603"/>
    </source>
</evidence>
<dbReference type="GO" id="GO:0032259">
    <property type="term" value="P:methylation"/>
    <property type="evidence" value="ECO:0007669"/>
    <property type="project" value="UniProtKB-KW"/>
</dbReference>
<evidence type="ECO:0000256" key="2">
    <source>
        <dbReference type="ARBA" id="ARBA00022679"/>
    </source>
</evidence>
<feature type="domain" description="Methyltransferase" evidence="3">
    <location>
        <begin position="38"/>
        <end position="125"/>
    </location>
</feature>
<dbReference type="PANTHER" id="PTHR43861:SF1">
    <property type="entry name" value="TRANS-ACONITATE 2-METHYLTRANSFERASE"/>
    <property type="match status" value="1"/>
</dbReference>
<dbReference type="CDD" id="cd02440">
    <property type="entry name" value="AdoMet_MTases"/>
    <property type="match status" value="1"/>
</dbReference>
<organism evidence="4 5">
    <name type="scientific">Brevibacillus brevis</name>
    <name type="common">Bacillus brevis</name>
    <dbReference type="NCBI Taxonomy" id="1393"/>
    <lineage>
        <taxon>Bacteria</taxon>
        <taxon>Bacillati</taxon>
        <taxon>Bacillota</taxon>
        <taxon>Bacilli</taxon>
        <taxon>Bacillales</taxon>
        <taxon>Paenibacillaceae</taxon>
        <taxon>Brevibacillus</taxon>
    </lineage>
</organism>